<organism evidence="5 6">
    <name type="scientific">Desulfobacter hydrogenophilus</name>
    <dbReference type="NCBI Taxonomy" id="2291"/>
    <lineage>
        <taxon>Bacteria</taxon>
        <taxon>Pseudomonadati</taxon>
        <taxon>Thermodesulfobacteriota</taxon>
        <taxon>Desulfobacteria</taxon>
        <taxon>Desulfobacterales</taxon>
        <taxon>Desulfobacteraceae</taxon>
        <taxon>Desulfobacter</taxon>
    </lineage>
</organism>
<evidence type="ECO:0000313" key="6">
    <source>
        <dbReference type="Proteomes" id="UP000248798"/>
    </source>
</evidence>
<keyword evidence="2 4" id="KW-0378">Hydrolase</keyword>
<gene>
    <name evidence="5" type="ORF">DO021_11975</name>
    <name evidence="4" type="ORF">EYB58_09375</name>
</gene>
<protein>
    <submittedName>
        <fullName evidence="4">HAD-IIB family hydrolase</fullName>
    </submittedName>
</protein>
<dbReference type="InterPro" id="IPR036412">
    <property type="entry name" value="HAD-like_sf"/>
</dbReference>
<dbReference type="GO" id="GO:0005829">
    <property type="term" value="C:cytosol"/>
    <property type="evidence" value="ECO:0007669"/>
    <property type="project" value="TreeGrafter"/>
</dbReference>
<evidence type="ECO:0000313" key="5">
    <source>
        <dbReference type="EMBL" id="RAM01816.1"/>
    </source>
</evidence>
<evidence type="ECO:0000313" key="4">
    <source>
        <dbReference type="EMBL" id="QBH13110.1"/>
    </source>
</evidence>
<evidence type="ECO:0000256" key="1">
    <source>
        <dbReference type="ARBA" id="ARBA00022723"/>
    </source>
</evidence>
<dbReference type="PANTHER" id="PTHR10000">
    <property type="entry name" value="PHOSPHOSERINE PHOSPHATASE"/>
    <property type="match status" value="1"/>
</dbReference>
<dbReference type="EMBL" id="QLNI01000022">
    <property type="protein sequence ID" value="RAM01816.1"/>
    <property type="molecule type" value="Genomic_DNA"/>
</dbReference>
<dbReference type="Proteomes" id="UP000293902">
    <property type="component" value="Chromosome"/>
</dbReference>
<dbReference type="InterPro" id="IPR006379">
    <property type="entry name" value="HAD-SF_hydro_IIB"/>
</dbReference>
<name>A0A328FC67_9BACT</name>
<dbReference type="InterPro" id="IPR023214">
    <property type="entry name" value="HAD_sf"/>
</dbReference>
<evidence type="ECO:0000313" key="7">
    <source>
        <dbReference type="Proteomes" id="UP000293902"/>
    </source>
</evidence>
<dbReference type="SFLD" id="SFLDS00003">
    <property type="entry name" value="Haloacid_Dehalogenase"/>
    <property type="match status" value="1"/>
</dbReference>
<dbReference type="NCBIfam" id="TIGR01484">
    <property type="entry name" value="HAD-SF-IIB"/>
    <property type="match status" value="1"/>
</dbReference>
<dbReference type="OrthoDB" id="193379at2"/>
<dbReference type="PANTHER" id="PTHR10000:SF8">
    <property type="entry name" value="HAD SUPERFAMILY HYDROLASE-LIKE, TYPE 3"/>
    <property type="match status" value="1"/>
</dbReference>
<sequence length="283" mass="31200">MIKMPHSNEILIFTDLDGTLLDHDTYGFEPAMPAMAMLAQKKIPVILNSSKTLVEILKIRSTLGNCHPFIAENGSVVAVPVQTFPGLARKDPLFQAQSGFLVKRLGGDRKAILDILNRLRQTHGFSFEGFADMDPARLSQVTGLTEDQAIQAGQRLSTEPVLWQDTPEQWEAFAGHLADADLGWVQGGRFISISRPFDKKDGVACLLDLYTTSTGSTPFTIGLGDSPNDQAMLDMMNIAVVICSARCDQITLNRPQTIIRTTARGPEGWQEAMDIIFKTSRRH</sequence>
<keyword evidence="7" id="KW-1185">Reference proteome</keyword>
<dbReference type="Gene3D" id="3.40.50.1000">
    <property type="entry name" value="HAD superfamily/HAD-like"/>
    <property type="match status" value="1"/>
</dbReference>
<reference evidence="4 7" key="2">
    <citation type="submission" date="2019-02" db="EMBL/GenBank/DDBJ databases">
        <title>Complete genome sequence of Desulfobacter hydrogenophilus AcRS1.</title>
        <authorList>
            <person name="Marietou A."/>
            <person name="Lund M.B."/>
            <person name="Marshall I.P.G."/>
            <person name="Schreiber L."/>
            <person name="Jorgensen B."/>
        </authorList>
    </citation>
    <scope>NUCLEOTIDE SEQUENCE [LARGE SCALE GENOMIC DNA]</scope>
    <source>
        <strain evidence="4 7">AcRS1</strain>
    </source>
</reference>
<proteinExistence type="predicted"/>
<dbReference type="SFLD" id="SFLDG01142">
    <property type="entry name" value="C2.B.2:_Mannosyl-3-phosphoglyc"/>
    <property type="match status" value="1"/>
</dbReference>
<dbReference type="Gene3D" id="3.30.980.20">
    <property type="entry name" value="Putative mannosyl-3-phosphoglycerate phosphatase, domain 2"/>
    <property type="match status" value="1"/>
</dbReference>
<keyword evidence="3" id="KW-0460">Magnesium</keyword>
<evidence type="ECO:0000256" key="2">
    <source>
        <dbReference type="ARBA" id="ARBA00022801"/>
    </source>
</evidence>
<dbReference type="GO" id="GO:0000287">
    <property type="term" value="F:magnesium ion binding"/>
    <property type="evidence" value="ECO:0007669"/>
    <property type="project" value="TreeGrafter"/>
</dbReference>
<dbReference type="Proteomes" id="UP000248798">
    <property type="component" value="Unassembled WGS sequence"/>
</dbReference>
<dbReference type="SUPFAM" id="SSF56784">
    <property type="entry name" value="HAD-like"/>
    <property type="match status" value="1"/>
</dbReference>
<reference evidence="5 6" key="1">
    <citation type="submission" date="2018-06" db="EMBL/GenBank/DDBJ databases">
        <title>Complete Genome Sequence of Desulfobacter hydrogenophilus (DSM3380).</title>
        <authorList>
            <person name="Marietou A."/>
            <person name="Schreiber L."/>
            <person name="Marshall I."/>
            <person name="Jorgensen B."/>
        </authorList>
    </citation>
    <scope>NUCLEOTIDE SEQUENCE [LARGE SCALE GENOMIC DNA]</scope>
    <source>
        <strain evidence="5 6">DSM 3380</strain>
    </source>
</reference>
<dbReference type="SFLD" id="SFLDG01140">
    <property type="entry name" value="C2.B:_Phosphomannomutase_and_P"/>
    <property type="match status" value="1"/>
</dbReference>
<dbReference type="GO" id="GO:0050531">
    <property type="term" value="F:mannosyl-3-phosphoglycerate phosphatase activity"/>
    <property type="evidence" value="ECO:0007669"/>
    <property type="project" value="InterPro"/>
</dbReference>
<evidence type="ECO:0000256" key="3">
    <source>
        <dbReference type="ARBA" id="ARBA00022842"/>
    </source>
</evidence>
<dbReference type="InterPro" id="IPR006381">
    <property type="entry name" value="HAD-SF-IIB-MPGP"/>
</dbReference>
<dbReference type="NCBIfam" id="TIGR01486">
    <property type="entry name" value="HAD-SF-IIB-MPGP"/>
    <property type="match status" value="1"/>
</dbReference>
<dbReference type="AlphaFoldDB" id="A0A328FC67"/>
<accession>A0A328FC67</accession>
<dbReference type="EMBL" id="CP036313">
    <property type="protein sequence ID" value="QBH13110.1"/>
    <property type="molecule type" value="Genomic_DNA"/>
</dbReference>
<keyword evidence="1" id="KW-0479">Metal-binding</keyword>
<dbReference type="GO" id="GO:0051479">
    <property type="term" value="P:mannosylglycerate biosynthetic process"/>
    <property type="evidence" value="ECO:0007669"/>
    <property type="project" value="InterPro"/>
</dbReference>
<dbReference type="Pfam" id="PF08282">
    <property type="entry name" value="Hydrolase_3"/>
    <property type="match status" value="1"/>
</dbReference>